<dbReference type="Gene3D" id="3.30.420.40">
    <property type="match status" value="1"/>
</dbReference>
<dbReference type="GO" id="GO:0005536">
    <property type="term" value="F:D-glucose binding"/>
    <property type="evidence" value="ECO:0007669"/>
    <property type="project" value="InterPro"/>
</dbReference>
<feature type="domain" description="Hexokinase C-terminal" evidence="8">
    <location>
        <begin position="198"/>
        <end position="436"/>
    </location>
</feature>
<dbReference type="UniPathway" id="UPA00109">
    <property type="reaction ID" value="UER00180"/>
</dbReference>
<keyword evidence="6" id="KW-0324">Glycolysis</keyword>
<dbReference type="GO" id="GO:0004340">
    <property type="term" value="F:glucokinase activity"/>
    <property type="evidence" value="ECO:0007669"/>
    <property type="project" value="TreeGrafter"/>
</dbReference>
<dbReference type="GO" id="GO:0005829">
    <property type="term" value="C:cytosol"/>
    <property type="evidence" value="ECO:0007669"/>
    <property type="project" value="TreeGrafter"/>
</dbReference>
<comment type="similarity">
    <text evidence="1 6">Belongs to the hexokinase family.</text>
</comment>
<dbReference type="GO" id="GO:0006006">
    <property type="term" value="P:glucose metabolic process"/>
    <property type="evidence" value="ECO:0007669"/>
    <property type="project" value="TreeGrafter"/>
</dbReference>
<dbReference type="GO" id="GO:0005524">
    <property type="term" value="F:ATP binding"/>
    <property type="evidence" value="ECO:0007669"/>
    <property type="project" value="UniProtKB-UniRule"/>
</dbReference>
<dbReference type="PANTHER" id="PTHR19443">
    <property type="entry name" value="HEXOKINASE"/>
    <property type="match status" value="1"/>
</dbReference>
<dbReference type="AlphaFoldDB" id="R4XB47"/>
<dbReference type="Pfam" id="PF03727">
    <property type="entry name" value="Hexokinase_2"/>
    <property type="match status" value="1"/>
</dbReference>
<dbReference type="EMBL" id="CAHR02000122">
    <property type="protein sequence ID" value="CCG83099.1"/>
    <property type="molecule type" value="Genomic_DNA"/>
</dbReference>
<evidence type="ECO:0000256" key="1">
    <source>
        <dbReference type="ARBA" id="ARBA00009225"/>
    </source>
</evidence>
<dbReference type="GO" id="GO:0005739">
    <property type="term" value="C:mitochondrion"/>
    <property type="evidence" value="ECO:0007669"/>
    <property type="project" value="TreeGrafter"/>
</dbReference>
<sequence>MQAALRDLEIEFAVNVVQQVASFRESFTAALKSESTFLPSSLHVFPDGTEQGEYLAIDLGGSNLRCAVVALTGHAPPLIRSIRVWIIPSHHKVGPAPTLFDWIAQCIAQVASQYDQGKLWRLGVTFSFPVQETSISSGLIMDMGKAYNLVFAGPEDRCIKALLSAALVKSKVFAEIVLCVNDSNATLLSQAYMDRSARMSLVLGTGCNAAMYMQTGLLESSGKKWQCLGQKSKEAFVNCELSLLGKDVLPYTKYDSIINAYDINRSFQPLEYATTGPWLGELARVIILDLIQKYGFLDGIVPESFKMMFSLQTDTLWRMEEASVSEHAAQAIFNDRHPQHGKSWAIDEVDIVRQVSLIVTNRSAVLIATSLYSLKSLLKMQAGDQSLHVACCGSIIENYPNYCKRVQTCLDSLQAKIRLFKSSNSGVLGAAIGAACISHQS</sequence>
<evidence type="ECO:0000256" key="5">
    <source>
        <dbReference type="ARBA" id="ARBA00022840"/>
    </source>
</evidence>
<evidence type="ECO:0000256" key="6">
    <source>
        <dbReference type="RuleBase" id="RU362007"/>
    </source>
</evidence>
<dbReference type="Pfam" id="PF00349">
    <property type="entry name" value="Hexokinase_1"/>
    <property type="match status" value="1"/>
</dbReference>
<dbReference type="VEuPathDB" id="FungiDB:TAPDE_003016"/>
<evidence type="ECO:0000313" key="10">
    <source>
        <dbReference type="Proteomes" id="UP000013776"/>
    </source>
</evidence>
<dbReference type="InterPro" id="IPR022673">
    <property type="entry name" value="Hexokinase_C"/>
</dbReference>
<keyword evidence="10" id="KW-1185">Reference proteome</keyword>
<organism evidence="9 10">
    <name type="scientific">Taphrina deformans (strain PYCC 5710 / ATCC 11124 / CBS 356.35 / IMI 108563 / JCM 9778 / NBRC 8474)</name>
    <name type="common">Peach leaf curl fungus</name>
    <name type="synonym">Lalaria deformans</name>
    <dbReference type="NCBI Taxonomy" id="1097556"/>
    <lineage>
        <taxon>Eukaryota</taxon>
        <taxon>Fungi</taxon>
        <taxon>Dikarya</taxon>
        <taxon>Ascomycota</taxon>
        <taxon>Taphrinomycotina</taxon>
        <taxon>Taphrinomycetes</taxon>
        <taxon>Taphrinales</taxon>
        <taxon>Taphrinaceae</taxon>
        <taxon>Taphrina</taxon>
    </lineage>
</organism>
<name>R4XB47_TAPDE</name>
<dbReference type="EC" id="2.7.1.-" evidence="6"/>
<feature type="domain" description="Hexokinase N-terminal" evidence="7">
    <location>
        <begin position="16"/>
        <end position="192"/>
    </location>
</feature>
<dbReference type="InterPro" id="IPR001312">
    <property type="entry name" value="Hexokinase"/>
</dbReference>
<dbReference type="GO" id="GO:0006096">
    <property type="term" value="P:glycolytic process"/>
    <property type="evidence" value="ECO:0007669"/>
    <property type="project" value="UniProtKB-UniPathway"/>
</dbReference>
<dbReference type="GO" id="GO:0019158">
    <property type="term" value="F:mannokinase activity"/>
    <property type="evidence" value="ECO:0007669"/>
    <property type="project" value="TreeGrafter"/>
</dbReference>
<dbReference type="eggNOG" id="KOG1369">
    <property type="taxonomic scope" value="Eukaryota"/>
</dbReference>
<proteinExistence type="inferred from homology"/>
<dbReference type="CDD" id="cd24000">
    <property type="entry name" value="ASKHA_NBD_HK"/>
    <property type="match status" value="1"/>
</dbReference>
<evidence type="ECO:0000256" key="3">
    <source>
        <dbReference type="ARBA" id="ARBA00022741"/>
    </source>
</evidence>
<dbReference type="PANTHER" id="PTHR19443:SF24">
    <property type="entry name" value="PHOSPHOTRANSFERASE"/>
    <property type="match status" value="1"/>
</dbReference>
<evidence type="ECO:0000256" key="2">
    <source>
        <dbReference type="ARBA" id="ARBA00022679"/>
    </source>
</evidence>
<keyword evidence="5 6" id="KW-0067">ATP-binding</keyword>
<keyword evidence="2 6" id="KW-0808">Transferase</keyword>
<evidence type="ECO:0000313" key="9">
    <source>
        <dbReference type="EMBL" id="CCG83099.1"/>
    </source>
</evidence>
<dbReference type="PRINTS" id="PR00475">
    <property type="entry name" value="HEXOKINASE"/>
</dbReference>
<dbReference type="InterPro" id="IPR043129">
    <property type="entry name" value="ATPase_NBD"/>
</dbReference>
<dbReference type="Gene3D" id="3.40.367.20">
    <property type="match status" value="1"/>
</dbReference>
<dbReference type="STRING" id="1097556.R4XB47"/>
<dbReference type="GO" id="GO:0001678">
    <property type="term" value="P:intracellular glucose homeostasis"/>
    <property type="evidence" value="ECO:0007669"/>
    <property type="project" value="InterPro"/>
</dbReference>
<evidence type="ECO:0000259" key="7">
    <source>
        <dbReference type="Pfam" id="PF00349"/>
    </source>
</evidence>
<evidence type="ECO:0000259" key="8">
    <source>
        <dbReference type="Pfam" id="PF03727"/>
    </source>
</evidence>
<keyword evidence="4 6" id="KW-0418">Kinase</keyword>
<dbReference type="InterPro" id="IPR022672">
    <property type="entry name" value="Hexokinase_N"/>
</dbReference>
<comment type="caution">
    <text evidence="9">The sequence shown here is derived from an EMBL/GenBank/DDBJ whole genome shotgun (WGS) entry which is preliminary data.</text>
</comment>
<accession>R4XB47</accession>
<dbReference type="OrthoDB" id="419537at2759"/>
<dbReference type="PROSITE" id="PS51748">
    <property type="entry name" value="HEXOKINASE_2"/>
    <property type="match status" value="1"/>
</dbReference>
<dbReference type="Proteomes" id="UP000013776">
    <property type="component" value="Unassembled WGS sequence"/>
</dbReference>
<protein>
    <recommendedName>
        <fullName evidence="6">Phosphotransferase</fullName>
        <ecNumber evidence="6">2.7.1.-</ecNumber>
    </recommendedName>
</protein>
<reference evidence="9 10" key="1">
    <citation type="journal article" date="2013" name="MBio">
        <title>Genome sequencing of the plant pathogen Taphrina deformans, the causal agent of peach leaf curl.</title>
        <authorList>
            <person name="Cisse O.H."/>
            <person name="Almeida J.M.G.C.F."/>
            <person name="Fonseca A."/>
            <person name="Kumar A.A."/>
            <person name="Salojaervi J."/>
            <person name="Overmyer K."/>
            <person name="Hauser P.M."/>
            <person name="Pagni M."/>
        </authorList>
    </citation>
    <scope>NUCLEOTIDE SEQUENCE [LARGE SCALE GENOMIC DNA]</scope>
    <source>
        <strain evidence="10">PYCC 5710 / ATCC 11124 / CBS 356.35 / IMI 108563 / JCM 9778 / NBRC 8474</strain>
    </source>
</reference>
<evidence type="ECO:0000256" key="4">
    <source>
        <dbReference type="ARBA" id="ARBA00022777"/>
    </source>
</evidence>
<dbReference type="GO" id="GO:0008865">
    <property type="term" value="F:fructokinase activity"/>
    <property type="evidence" value="ECO:0007669"/>
    <property type="project" value="TreeGrafter"/>
</dbReference>
<dbReference type="SUPFAM" id="SSF53067">
    <property type="entry name" value="Actin-like ATPase domain"/>
    <property type="match status" value="2"/>
</dbReference>
<gene>
    <name evidence="9" type="ORF">TAPDE_003016</name>
</gene>
<keyword evidence="3 6" id="KW-0547">Nucleotide-binding</keyword>
<dbReference type="GO" id="GO:0006013">
    <property type="term" value="P:mannose metabolic process"/>
    <property type="evidence" value="ECO:0007669"/>
    <property type="project" value="TreeGrafter"/>
</dbReference>